<reference evidence="2" key="2">
    <citation type="submission" date="2025-08" db="UniProtKB">
        <authorList>
            <consortium name="RefSeq"/>
        </authorList>
    </citation>
    <scope>IDENTIFICATION</scope>
    <source>
        <tissue evidence="2">Leaf</tissue>
    </source>
</reference>
<dbReference type="PANTHER" id="PTHR48475">
    <property type="entry name" value="RIBONUCLEASE H"/>
    <property type="match status" value="1"/>
</dbReference>
<reference evidence="1" key="1">
    <citation type="journal article" date="2014" name="Nat. Commun.">
        <title>The tobacco genome sequence and its comparison with those of tomato and potato.</title>
        <authorList>
            <person name="Sierro N."/>
            <person name="Battey J.N."/>
            <person name="Ouadi S."/>
            <person name="Bakaher N."/>
            <person name="Bovet L."/>
            <person name="Willig A."/>
            <person name="Goepfert S."/>
            <person name="Peitsch M.C."/>
            <person name="Ivanov N.V."/>
        </authorList>
    </citation>
    <scope>NUCLEOTIDE SEQUENCE [LARGE SCALE GENOMIC DNA]</scope>
</reference>
<evidence type="ECO:0000313" key="1">
    <source>
        <dbReference type="Proteomes" id="UP000790787"/>
    </source>
</evidence>
<dbReference type="PANTHER" id="PTHR48475:SF2">
    <property type="entry name" value="RIBONUCLEASE H"/>
    <property type="match status" value="1"/>
</dbReference>
<organism evidence="1 2">
    <name type="scientific">Nicotiana tabacum</name>
    <name type="common">Common tobacco</name>
    <dbReference type="NCBI Taxonomy" id="4097"/>
    <lineage>
        <taxon>Eukaryota</taxon>
        <taxon>Viridiplantae</taxon>
        <taxon>Streptophyta</taxon>
        <taxon>Embryophyta</taxon>
        <taxon>Tracheophyta</taxon>
        <taxon>Spermatophyta</taxon>
        <taxon>Magnoliopsida</taxon>
        <taxon>eudicotyledons</taxon>
        <taxon>Gunneridae</taxon>
        <taxon>Pentapetalae</taxon>
        <taxon>asterids</taxon>
        <taxon>lamiids</taxon>
        <taxon>Solanales</taxon>
        <taxon>Solanaceae</taxon>
        <taxon>Nicotianoideae</taxon>
        <taxon>Nicotianeae</taxon>
        <taxon>Nicotiana</taxon>
    </lineage>
</organism>
<dbReference type="RefSeq" id="XP_016503152.1">
    <property type="nucleotide sequence ID" value="XM_016647666.1"/>
</dbReference>
<evidence type="ECO:0000313" key="2">
    <source>
        <dbReference type="RefSeq" id="XP_016503152.1"/>
    </source>
</evidence>
<dbReference type="PaxDb" id="4097-A0A1S4CPG7"/>
<dbReference type="GeneID" id="107821241"/>
<sequence>MVVQMMNLVLDTDGYYEVNLTSFAWDWRNEIIDYLGHGKFPEDPKASRALRAKAARYSFKKGQLYKKSFQGQLAWCLGASEANYVMREVHEGICGNHSGAVSLVLKLVRARYYRPRMEEDAKDFVLIRRSENAKWSTSYGKP</sequence>
<dbReference type="OMA" id="WRMEIRA"/>
<proteinExistence type="predicted"/>
<dbReference type="KEGG" id="nta:107821241"/>
<dbReference type="OrthoDB" id="1741911at2759"/>
<dbReference type="AlphaFoldDB" id="A0A1S4CPG7"/>
<name>A0A1S4CPG7_TOBAC</name>
<accession>A0A1S4CPG7</accession>
<dbReference type="Proteomes" id="UP000790787">
    <property type="component" value="Chromosome 19"/>
</dbReference>
<protein>
    <submittedName>
        <fullName evidence="2">Uncharacterized protein LOC107821241</fullName>
    </submittedName>
</protein>
<dbReference type="Gene3D" id="1.10.340.70">
    <property type="match status" value="1"/>
</dbReference>
<gene>
    <name evidence="2" type="primary">LOC107821241</name>
</gene>
<keyword evidence="1" id="KW-1185">Reference proteome</keyword>